<dbReference type="InterPro" id="IPR002347">
    <property type="entry name" value="SDR_fam"/>
</dbReference>
<dbReference type="PANTHER" id="PTHR44196">
    <property type="entry name" value="DEHYDROGENASE/REDUCTASE SDR FAMILY MEMBER 7B"/>
    <property type="match status" value="1"/>
</dbReference>
<gene>
    <name evidence="4" type="ORF">HfgLR_01705</name>
</gene>
<dbReference type="SUPFAM" id="SSF51735">
    <property type="entry name" value="NAD(P)-binding Rossmann-fold domains"/>
    <property type="match status" value="1"/>
</dbReference>
<dbReference type="EC" id="1.1.1.-" evidence="4"/>
<dbReference type="Gene3D" id="3.40.50.720">
    <property type="entry name" value="NAD(P)-binding Rossmann-like Domain"/>
    <property type="match status" value="1"/>
</dbReference>
<proteinExistence type="inferred from homology"/>
<dbReference type="PANTHER" id="PTHR44196:SF1">
    <property type="entry name" value="DEHYDROGENASE_REDUCTASE SDR FAMILY MEMBER 7B"/>
    <property type="match status" value="1"/>
</dbReference>
<dbReference type="Pfam" id="PF00106">
    <property type="entry name" value="adh_short"/>
    <property type="match status" value="1"/>
</dbReference>
<evidence type="ECO:0000256" key="2">
    <source>
        <dbReference type="ARBA" id="ARBA00023002"/>
    </source>
</evidence>
<evidence type="ECO:0000256" key="3">
    <source>
        <dbReference type="RuleBase" id="RU000363"/>
    </source>
</evidence>
<name>A0A871BCM1_HALGI</name>
<reference evidence="4" key="1">
    <citation type="journal article" date="2021" name="Front. Microbiol.">
        <title>Cellular and Genomic Properties of Haloferax gibbonsii LR2-5, the Host of Euryarchaeal Virus HFTV1.</title>
        <authorList>
            <person name="Tittes C."/>
            <person name="Schwarzer S."/>
            <person name="Pfeiffer F."/>
            <person name="Dyall-Smith M."/>
            <person name="Rodriguez-Franco M."/>
            <person name="Oksanen H.M."/>
            <person name="Quax T.E.F."/>
        </authorList>
    </citation>
    <scope>NUCLEOTIDE SEQUENCE</scope>
    <source>
        <strain evidence="4">LR2-5</strain>
    </source>
</reference>
<dbReference type="InterPro" id="IPR020904">
    <property type="entry name" value="Sc_DH/Rdtase_CS"/>
</dbReference>
<accession>A0A871BCM1</accession>
<dbReference type="Proteomes" id="UP000663064">
    <property type="component" value="Chromosome"/>
</dbReference>
<evidence type="ECO:0000313" key="5">
    <source>
        <dbReference type="Proteomes" id="UP000663064"/>
    </source>
</evidence>
<dbReference type="GeneID" id="59458002"/>
<dbReference type="PRINTS" id="PR00080">
    <property type="entry name" value="SDRFAMILY"/>
</dbReference>
<keyword evidence="2 4" id="KW-0560">Oxidoreductase</keyword>
<dbReference type="RefSeq" id="WP_004973584.1">
    <property type="nucleotide sequence ID" value="NZ_CP063205.1"/>
</dbReference>
<dbReference type="PROSITE" id="PS00061">
    <property type="entry name" value="ADH_SHORT"/>
    <property type="match status" value="1"/>
</dbReference>
<dbReference type="GO" id="GO:0016020">
    <property type="term" value="C:membrane"/>
    <property type="evidence" value="ECO:0007669"/>
    <property type="project" value="TreeGrafter"/>
</dbReference>
<sequence length="263" mass="29015">MTSGTTDGRVVVVTGANEGIGYHTLVALLKKGYRVAGLDVNVDALRPLQEAYPDRVRVYECDVTNDDDVEAAVAGLLDEWGHIDILLNNAAIFNFGLFDDRTLDDTREEFEVNYFGYLRMIRAVLPHMRARNSGHIHNVSSGVGLVGTPGLSGYASTKGAIEAFTRSLRMELQRENVSCSVMHPPYTATRSAARLGLPSSMMSDPEDVGRKFADKIESTRLVVTADLTTRIGLYLARRFPFIVRRGTKRFLDEREAAVESGGR</sequence>
<evidence type="ECO:0000256" key="1">
    <source>
        <dbReference type="ARBA" id="ARBA00006484"/>
    </source>
</evidence>
<dbReference type="InterPro" id="IPR036291">
    <property type="entry name" value="NAD(P)-bd_dom_sf"/>
</dbReference>
<dbReference type="AlphaFoldDB" id="A0A871BCM1"/>
<organism evidence="4 5">
    <name type="scientific">Haloferax gibbonsii</name>
    <dbReference type="NCBI Taxonomy" id="35746"/>
    <lineage>
        <taxon>Archaea</taxon>
        <taxon>Methanobacteriati</taxon>
        <taxon>Methanobacteriota</taxon>
        <taxon>Stenosarchaea group</taxon>
        <taxon>Halobacteria</taxon>
        <taxon>Halobacteriales</taxon>
        <taxon>Haloferacaceae</taxon>
        <taxon>Haloferax</taxon>
    </lineage>
</organism>
<dbReference type="EMBL" id="CP063205">
    <property type="protein sequence ID" value="QOS10494.1"/>
    <property type="molecule type" value="Genomic_DNA"/>
</dbReference>
<dbReference type="PRINTS" id="PR00081">
    <property type="entry name" value="GDHRDH"/>
</dbReference>
<evidence type="ECO:0000313" key="4">
    <source>
        <dbReference type="EMBL" id="QOS10494.1"/>
    </source>
</evidence>
<comment type="similarity">
    <text evidence="1 3">Belongs to the short-chain dehydrogenases/reductases (SDR) family.</text>
</comment>
<protein>
    <submittedName>
        <fullName evidence="4">Oxidoreductase (Short-chain dehydrogenase family)</fullName>
        <ecNumber evidence="4">1.1.1.-</ecNumber>
    </submittedName>
</protein>
<dbReference type="GO" id="GO:0016491">
    <property type="term" value="F:oxidoreductase activity"/>
    <property type="evidence" value="ECO:0007669"/>
    <property type="project" value="UniProtKB-KW"/>
</dbReference>